<dbReference type="Pfam" id="PF17335">
    <property type="entry name" value="IES5"/>
    <property type="match status" value="1"/>
</dbReference>
<dbReference type="GO" id="GO:0031011">
    <property type="term" value="C:Ino80 complex"/>
    <property type="evidence" value="ECO:0007669"/>
    <property type="project" value="InterPro"/>
</dbReference>
<proteinExistence type="predicted"/>
<gene>
    <name evidence="1" type="ORF">LANO_0F11100G</name>
</gene>
<dbReference type="EMBL" id="LT598452">
    <property type="protein sequence ID" value="SCV01302.1"/>
    <property type="molecule type" value="Genomic_DNA"/>
</dbReference>
<organism evidence="1 2">
    <name type="scientific">Lachancea nothofagi CBS 11611</name>
    <dbReference type="NCBI Taxonomy" id="1266666"/>
    <lineage>
        <taxon>Eukaryota</taxon>
        <taxon>Fungi</taxon>
        <taxon>Dikarya</taxon>
        <taxon>Ascomycota</taxon>
        <taxon>Saccharomycotina</taxon>
        <taxon>Saccharomycetes</taxon>
        <taxon>Saccharomycetales</taxon>
        <taxon>Saccharomycetaceae</taxon>
        <taxon>Lachancea</taxon>
    </lineage>
</organism>
<keyword evidence="2" id="KW-1185">Reference proteome</keyword>
<evidence type="ECO:0000313" key="2">
    <source>
        <dbReference type="Proteomes" id="UP000189911"/>
    </source>
</evidence>
<evidence type="ECO:0000313" key="1">
    <source>
        <dbReference type="EMBL" id="SCV01302.1"/>
    </source>
</evidence>
<reference evidence="2" key="1">
    <citation type="submission" date="2016-03" db="EMBL/GenBank/DDBJ databases">
        <authorList>
            <person name="Devillers Hugo."/>
        </authorList>
    </citation>
    <scope>NUCLEOTIDE SEQUENCE [LARGE SCALE GENOMIC DNA]</scope>
</reference>
<dbReference type="OrthoDB" id="4033270at2759"/>
<name>A0A1G4KAP0_9SACH</name>
<dbReference type="Proteomes" id="UP000189911">
    <property type="component" value="Chromosome F"/>
</dbReference>
<protein>
    <submittedName>
        <fullName evidence="1">LANO_0F11100g1_1</fullName>
    </submittedName>
</protein>
<dbReference type="AlphaFoldDB" id="A0A1G4KAP0"/>
<sequence length="114" mass="13299">MTSSKPSEPSKEYAKIYSRREELIKQESSLKREYTTMLRKLASVTTVLQELENDPRVSERVISEASILKIPDLKQYLSLIEELDNKAPEDIEIPEFLQESYTLYKNAPLLYKDL</sequence>
<dbReference type="InterPro" id="IPR020366">
    <property type="entry name" value="Ies5"/>
</dbReference>
<accession>A0A1G4KAP0</accession>